<evidence type="ECO:0000256" key="3">
    <source>
        <dbReference type="ARBA" id="ARBA00022475"/>
    </source>
</evidence>
<evidence type="ECO:0000259" key="8">
    <source>
        <dbReference type="Pfam" id="PF09335"/>
    </source>
</evidence>
<dbReference type="InterPro" id="IPR015414">
    <property type="entry name" value="TMEM64"/>
</dbReference>
<feature type="transmembrane region" description="Helical" evidence="7">
    <location>
        <begin position="172"/>
        <end position="193"/>
    </location>
</feature>
<feature type="transmembrane region" description="Helical" evidence="7">
    <location>
        <begin position="199"/>
        <end position="220"/>
    </location>
</feature>
<evidence type="ECO:0000256" key="4">
    <source>
        <dbReference type="ARBA" id="ARBA00022692"/>
    </source>
</evidence>
<gene>
    <name evidence="9" type="ORF">AADG42_06515</name>
</gene>
<keyword evidence="3 7" id="KW-1003">Cell membrane</keyword>
<dbReference type="EMBL" id="CP154795">
    <property type="protein sequence ID" value="XAN06966.1"/>
    <property type="molecule type" value="Genomic_DNA"/>
</dbReference>
<organism evidence="9 10">
    <name type="scientific">Ammonicoccus fulvus</name>
    <dbReference type="NCBI Taxonomy" id="3138240"/>
    <lineage>
        <taxon>Bacteria</taxon>
        <taxon>Bacillati</taxon>
        <taxon>Actinomycetota</taxon>
        <taxon>Actinomycetes</taxon>
        <taxon>Propionibacteriales</taxon>
        <taxon>Propionibacteriaceae</taxon>
        <taxon>Ammonicoccus</taxon>
    </lineage>
</organism>
<reference evidence="9 10" key="1">
    <citation type="submission" date="2024-04" db="EMBL/GenBank/DDBJ databases">
        <title>Isolation of an actinomycete strain from pig manure.</title>
        <authorList>
            <person name="Gong T."/>
            <person name="Yu Z."/>
            <person name="An M."/>
            <person name="Wei C."/>
            <person name="Yang W."/>
            <person name="Liu L."/>
        </authorList>
    </citation>
    <scope>NUCLEOTIDE SEQUENCE [LARGE SCALE GENOMIC DNA]</scope>
    <source>
        <strain evidence="9 10">ZF39</strain>
    </source>
</reference>
<feature type="transmembrane region" description="Helical" evidence="7">
    <location>
        <begin position="86"/>
        <end position="110"/>
    </location>
</feature>
<dbReference type="PANTHER" id="PTHR12677">
    <property type="entry name" value="GOLGI APPARATUS MEMBRANE PROTEIN TVP38-RELATED"/>
    <property type="match status" value="1"/>
</dbReference>
<evidence type="ECO:0000256" key="5">
    <source>
        <dbReference type="ARBA" id="ARBA00022989"/>
    </source>
</evidence>
<evidence type="ECO:0000313" key="9">
    <source>
        <dbReference type="EMBL" id="XAN06966.1"/>
    </source>
</evidence>
<protein>
    <recommendedName>
        <fullName evidence="7">TVP38/TMEM64 family membrane protein</fullName>
    </recommendedName>
</protein>
<keyword evidence="10" id="KW-1185">Reference proteome</keyword>
<evidence type="ECO:0000256" key="1">
    <source>
        <dbReference type="ARBA" id="ARBA00004651"/>
    </source>
</evidence>
<evidence type="ECO:0000256" key="6">
    <source>
        <dbReference type="ARBA" id="ARBA00023136"/>
    </source>
</evidence>
<evidence type="ECO:0000256" key="7">
    <source>
        <dbReference type="RuleBase" id="RU366058"/>
    </source>
</evidence>
<evidence type="ECO:0000256" key="2">
    <source>
        <dbReference type="ARBA" id="ARBA00008640"/>
    </source>
</evidence>
<proteinExistence type="inferred from homology"/>
<comment type="similarity">
    <text evidence="2 7">Belongs to the TVP38/TMEM64 family.</text>
</comment>
<accession>A0ABZ3FQR6</accession>
<keyword evidence="6 7" id="KW-0472">Membrane</keyword>
<comment type="subcellular location">
    <subcellularLocation>
        <location evidence="1 7">Cell membrane</location>
        <topology evidence="1 7">Multi-pass membrane protein</topology>
    </subcellularLocation>
</comment>
<keyword evidence="4 7" id="KW-0812">Transmembrane</keyword>
<dbReference type="PANTHER" id="PTHR12677:SF59">
    <property type="entry name" value="GOLGI APPARATUS MEMBRANE PROTEIN TVP38-RELATED"/>
    <property type="match status" value="1"/>
</dbReference>
<evidence type="ECO:0000313" key="10">
    <source>
        <dbReference type="Proteomes" id="UP001442841"/>
    </source>
</evidence>
<feature type="transmembrane region" description="Helical" evidence="7">
    <location>
        <begin position="59"/>
        <end position="80"/>
    </location>
</feature>
<feature type="transmembrane region" description="Helical" evidence="7">
    <location>
        <begin position="20"/>
        <end position="39"/>
    </location>
</feature>
<dbReference type="Pfam" id="PF09335">
    <property type="entry name" value="VTT_dom"/>
    <property type="match status" value="1"/>
</dbReference>
<keyword evidence="5 7" id="KW-1133">Transmembrane helix</keyword>
<name>A0ABZ3FQR6_9ACTN</name>
<dbReference type="Proteomes" id="UP001442841">
    <property type="component" value="Chromosome"/>
</dbReference>
<dbReference type="RefSeq" id="WP_425308409.1">
    <property type="nucleotide sequence ID" value="NZ_CP154795.1"/>
</dbReference>
<dbReference type="InterPro" id="IPR032816">
    <property type="entry name" value="VTT_dom"/>
</dbReference>
<feature type="domain" description="VTT" evidence="8">
    <location>
        <begin position="76"/>
        <end position="192"/>
    </location>
</feature>
<sequence length="240" mass="25358">MPLFSSDSNDSDSSGPSWVSVLRFVGFIVVVLVMVWLAFNVRLPDLDELRARIESFGWWSWLVFVGVYAAVALTPIPVTLMALTGGVLFGVLTGSALSIVGSVLGSLAAYGIARGLGKETVLALLGRRRATLEKRLDSAGFDAVFMLRVMPGMPYWPVNYGAGALGVPFREFAVASLIASVPGQVSLVAVGAFAAEPSVVVGILMVVAWAAVLTLTIWAWRSWKGTASRPLPGSPDASAD</sequence>